<accession>A0A0P0G668</accession>
<dbReference type="PANTHER" id="PTHR43143">
    <property type="entry name" value="METALLOPHOSPHOESTERASE, CALCINEURIN SUPERFAMILY"/>
    <property type="match status" value="1"/>
</dbReference>
<dbReference type="SUPFAM" id="SSF56300">
    <property type="entry name" value="Metallo-dependent phosphatases"/>
    <property type="match status" value="1"/>
</dbReference>
<gene>
    <name evidence="2" type="ORF">BcellWH2_00321</name>
</gene>
<dbReference type="EMBL" id="CP012801">
    <property type="protein sequence ID" value="ALJ57597.1"/>
    <property type="molecule type" value="Genomic_DNA"/>
</dbReference>
<feature type="domain" description="Calcineurin-like phosphoesterase" evidence="1">
    <location>
        <begin position="98"/>
        <end position="269"/>
    </location>
</feature>
<evidence type="ECO:0000313" key="3">
    <source>
        <dbReference type="Proteomes" id="UP000061809"/>
    </source>
</evidence>
<evidence type="ECO:0000313" key="2">
    <source>
        <dbReference type="EMBL" id="ALJ57597.1"/>
    </source>
</evidence>
<dbReference type="InterPro" id="IPR004843">
    <property type="entry name" value="Calcineurin-like_PHP"/>
</dbReference>
<dbReference type="PATRIC" id="fig|246787.4.peg.338"/>
<dbReference type="Proteomes" id="UP000061809">
    <property type="component" value="Chromosome"/>
</dbReference>
<dbReference type="GO" id="GO:0016787">
    <property type="term" value="F:hydrolase activity"/>
    <property type="evidence" value="ECO:0007669"/>
    <property type="project" value="InterPro"/>
</dbReference>
<name>A0A0P0G668_9BACE</name>
<dbReference type="AlphaFoldDB" id="A0A0P0G668"/>
<organism evidence="2 3">
    <name type="scientific">Bacteroides cellulosilyticus</name>
    <dbReference type="NCBI Taxonomy" id="246787"/>
    <lineage>
        <taxon>Bacteria</taxon>
        <taxon>Pseudomonadati</taxon>
        <taxon>Bacteroidota</taxon>
        <taxon>Bacteroidia</taxon>
        <taxon>Bacteroidales</taxon>
        <taxon>Bacteroidaceae</taxon>
        <taxon>Bacteroides</taxon>
    </lineage>
</organism>
<dbReference type="InterPro" id="IPR051918">
    <property type="entry name" value="STPP_CPPED1"/>
</dbReference>
<dbReference type="InterPro" id="IPR029052">
    <property type="entry name" value="Metallo-depent_PP-like"/>
</dbReference>
<protein>
    <submittedName>
        <fullName evidence="2">Calcineurin-like phosphoesterase</fullName>
    </submittedName>
</protein>
<dbReference type="KEGG" id="bcel:BcellWH2_00321"/>
<dbReference type="Gene3D" id="3.60.21.10">
    <property type="match status" value="1"/>
</dbReference>
<reference evidence="2 3" key="1">
    <citation type="journal article" date="2015" name="Science">
        <title>Genetic determinants of in vivo fitness and diet responsiveness in multiple human gut Bacteroides.</title>
        <authorList>
            <person name="Wu M."/>
            <person name="McNulty N.P."/>
            <person name="Rodionov D.A."/>
            <person name="Khoroshkin M.S."/>
            <person name="Griffin N.W."/>
            <person name="Cheng J."/>
            <person name="Latreille P."/>
            <person name="Kerstetter R.A."/>
            <person name="Terrapon N."/>
            <person name="Henrissat B."/>
            <person name="Osterman A.L."/>
            <person name="Gordon J.I."/>
        </authorList>
    </citation>
    <scope>NUCLEOTIDE SEQUENCE [LARGE SCALE GENOMIC DNA]</scope>
    <source>
        <strain evidence="2 3">WH2</strain>
    </source>
</reference>
<proteinExistence type="predicted"/>
<dbReference type="Pfam" id="PF00149">
    <property type="entry name" value="Metallophos"/>
    <property type="match status" value="1"/>
</dbReference>
<sequence length="310" mass="36733">MEISTARRNRKKENKTIIYLKENSIFAISFQSKRLYNINIIHMKLSKLLFIPLTGLFMGGCDMIDYHPYDVRISGQTDINNRNIEKIEANCKDKATIRFVTMGDSQRWYDETLDFVNHLNKRDDIDFVIHGGDYSDFGVTDEFLWQRDIMNKLKVPYVGLIGNHDCLGTGEETFRIVFGDLNFSFIAGRIKFICLNTNAIEFDYSRPIPDFEFINAQLDDRRDEYDRTIFSMHIRPFCMEFNNNVAQVFQYTIKQFPGLLFCTAAHEHRVFEEDFFEDGVMYYMSDCMKHRNYYIFTVTPDGYEREVVYY</sequence>
<dbReference type="PANTHER" id="PTHR43143:SF1">
    <property type="entry name" value="SERINE_THREONINE-PROTEIN PHOSPHATASE CPPED1"/>
    <property type="match status" value="1"/>
</dbReference>
<evidence type="ECO:0000259" key="1">
    <source>
        <dbReference type="Pfam" id="PF00149"/>
    </source>
</evidence>